<protein>
    <submittedName>
        <fullName evidence="1">Uncharacterized protein</fullName>
    </submittedName>
</protein>
<name>Q7XHL7_ORYSJ</name>
<dbReference type="AlphaFoldDB" id="Q7XHL7"/>
<gene>
    <name evidence="1" type="primary">OSJNBb0095H08.24</name>
</gene>
<dbReference type="EMBL" id="AP005783">
    <property type="protein sequence ID" value="BAC80118.1"/>
    <property type="molecule type" value="Genomic_DNA"/>
</dbReference>
<reference evidence="2" key="2">
    <citation type="journal article" date="2008" name="Nucleic Acids Res.">
        <title>The rice annotation project database (RAP-DB): 2008 update.</title>
        <authorList>
            <consortium name="The rice annotation project (RAP)"/>
        </authorList>
    </citation>
    <scope>GENOME REANNOTATION</scope>
    <source>
        <strain evidence="2">cv. Nipponbare</strain>
    </source>
</reference>
<organism evidence="1 2">
    <name type="scientific">Oryza sativa subsp. japonica</name>
    <name type="common">Rice</name>
    <dbReference type="NCBI Taxonomy" id="39947"/>
    <lineage>
        <taxon>Eukaryota</taxon>
        <taxon>Viridiplantae</taxon>
        <taxon>Streptophyta</taxon>
        <taxon>Embryophyta</taxon>
        <taxon>Tracheophyta</taxon>
        <taxon>Spermatophyta</taxon>
        <taxon>Magnoliopsida</taxon>
        <taxon>Liliopsida</taxon>
        <taxon>Poales</taxon>
        <taxon>Poaceae</taxon>
        <taxon>BOP clade</taxon>
        <taxon>Oryzoideae</taxon>
        <taxon>Oryzeae</taxon>
        <taxon>Oryzinae</taxon>
        <taxon>Oryza</taxon>
        <taxon>Oryza sativa</taxon>
    </lineage>
</organism>
<proteinExistence type="predicted"/>
<evidence type="ECO:0000313" key="1">
    <source>
        <dbReference type="EMBL" id="BAC80118.1"/>
    </source>
</evidence>
<reference evidence="2" key="1">
    <citation type="journal article" date="2005" name="Nature">
        <title>The map-based sequence of the rice genome.</title>
        <authorList>
            <consortium name="International rice genome sequencing project (IRGSP)"/>
            <person name="Matsumoto T."/>
            <person name="Wu J."/>
            <person name="Kanamori H."/>
            <person name="Katayose Y."/>
            <person name="Fujisawa M."/>
            <person name="Namiki N."/>
            <person name="Mizuno H."/>
            <person name="Yamamoto K."/>
            <person name="Antonio B.A."/>
            <person name="Baba T."/>
            <person name="Sakata K."/>
            <person name="Nagamura Y."/>
            <person name="Aoki H."/>
            <person name="Arikawa K."/>
            <person name="Arita K."/>
            <person name="Bito T."/>
            <person name="Chiden Y."/>
            <person name="Fujitsuka N."/>
            <person name="Fukunaka R."/>
            <person name="Hamada M."/>
            <person name="Harada C."/>
            <person name="Hayashi A."/>
            <person name="Hijishita S."/>
            <person name="Honda M."/>
            <person name="Hosokawa S."/>
            <person name="Ichikawa Y."/>
            <person name="Idonuma A."/>
            <person name="Iijima M."/>
            <person name="Ikeda M."/>
            <person name="Ikeno M."/>
            <person name="Ito K."/>
            <person name="Ito S."/>
            <person name="Ito T."/>
            <person name="Ito Y."/>
            <person name="Ito Y."/>
            <person name="Iwabuchi A."/>
            <person name="Kamiya K."/>
            <person name="Karasawa W."/>
            <person name="Kurita K."/>
            <person name="Katagiri S."/>
            <person name="Kikuta A."/>
            <person name="Kobayashi H."/>
            <person name="Kobayashi N."/>
            <person name="Machita K."/>
            <person name="Maehara T."/>
            <person name="Masukawa M."/>
            <person name="Mizubayashi T."/>
            <person name="Mukai Y."/>
            <person name="Nagasaki H."/>
            <person name="Nagata Y."/>
            <person name="Naito S."/>
            <person name="Nakashima M."/>
            <person name="Nakama Y."/>
            <person name="Nakamichi Y."/>
            <person name="Nakamura M."/>
            <person name="Meguro A."/>
            <person name="Negishi M."/>
            <person name="Ohta I."/>
            <person name="Ohta T."/>
            <person name="Okamoto M."/>
            <person name="Ono N."/>
            <person name="Saji S."/>
            <person name="Sakaguchi M."/>
            <person name="Sakai K."/>
            <person name="Shibata M."/>
            <person name="Shimokawa T."/>
            <person name="Song J."/>
            <person name="Takazaki Y."/>
            <person name="Terasawa K."/>
            <person name="Tsugane M."/>
            <person name="Tsuji K."/>
            <person name="Ueda S."/>
            <person name="Waki K."/>
            <person name="Yamagata H."/>
            <person name="Yamamoto M."/>
            <person name="Yamamoto S."/>
            <person name="Yamane H."/>
            <person name="Yoshiki S."/>
            <person name="Yoshihara R."/>
            <person name="Yukawa K."/>
            <person name="Zhong H."/>
            <person name="Yano M."/>
            <person name="Yuan Q."/>
            <person name="Ouyang S."/>
            <person name="Liu J."/>
            <person name="Jones K.M."/>
            <person name="Gansberger K."/>
            <person name="Moffat K."/>
            <person name="Hill J."/>
            <person name="Bera J."/>
            <person name="Fadrosh D."/>
            <person name="Jin S."/>
            <person name="Johri S."/>
            <person name="Kim M."/>
            <person name="Overton L."/>
            <person name="Reardon M."/>
            <person name="Tsitrin T."/>
            <person name="Vuong H."/>
            <person name="Weaver B."/>
            <person name="Ciecko A."/>
            <person name="Tallon L."/>
            <person name="Jackson J."/>
            <person name="Pai G."/>
            <person name="Aken S.V."/>
            <person name="Utterback T."/>
            <person name="Reidmuller S."/>
            <person name="Feldblyum T."/>
            <person name="Hsiao J."/>
            <person name="Zismann V."/>
            <person name="Iobst S."/>
            <person name="de Vazeille A.R."/>
            <person name="Buell C.R."/>
            <person name="Ying K."/>
            <person name="Li Y."/>
            <person name="Lu T."/>
            <person name="Huang Y."/>
            <person name="Zhao Q."/>
            <person name="Feng Q."/>
            <person name="Zhang L."/>
            <person name="Zhu J."/>
            <person name="Weng Q."/>
            <person name="Mu J."/>
            <person name="Lu Y."/>
            <person name="Fan D."/>
            <person name="Liu Y."/>
            <person name="Guan J."/>
            <person name="Zhang Y."/>
            <person name="Yu S."/>
            <person name="Liu X."/>
            <person name="Zhang Y."/>
            <person name="Hong G."/>
            <person name="Han B."/>
            <person name="Choisne N."/>
            <person name="Demange N."/>
            <person name="Orjeda G."/>
            <person name="Samain S."/>
            <person name="Cattolico L."/>
            <person name="Pelletier E."/>
            <person name="Couloux A."/>
            <person name="Segurens B."/>
            <person name="Wincker P."/>
            <person name="D'Hont A."/>
            <person name="Scarpelli C."/>
            <person name="Weissenbach J."/>
            <person name="Salanoubat M."/>
            <person name="Quetier F."/>
            <person name="Yu Y."/>
            <person name="Kim H.R."/>
            <person name="Rambo T."/>
            <person name="Currie J."/>
            <person name="Collura K."/>
            <person name="Luo M."/>
            <person name="Yang T."/>
            <person name="Ammiraju J.S.S."/>
            <person name="Engler F."/>
            <person name="Soderlund C."/>
            <person name="Wing R.A."/>
            <person name="Palmer L.E."/>
            <person name="de la Bastide M."/>
            <person name="Spiegel L."/>
            <person name="Nascimento L."/>
            <person name="Zutavern T."/>
            <person name="O'Shaughnessy A."/>
            <person name="Dike S."/>
            <person name="Dedhia N."/>
            <person name="Preston R."/>
            <person name="Balija V."/>
            <person name="McCombie W.R."/>
            <person name="Chow T."/>
            <person name="Chen H."/>
            <person name="Chung M."/>
            <person name="Chen C."/>
            <person name="Shaw J."/>
            <person name="Wu H."/>
            <person name="Hsiao K."/>
            <person name="Chao Y."/>
            <person name="Chu M."/>
            <person name="Cheng C."/>
            <person name="Hour A."/>
            <person name="Lee P."/>
            <person name="Lin S."/>
            <person name="Lin Y."/>
            <person name="Liou J."/>
            <person name="Liu S."/>
            <person name="Hsing Y."/>
            <person name="Raghuvanshi S."/>
            <person name="Mohanty A."/>
            <person name="Bharti A.K."/>
            <person name="Gaur A."/>
            <person name="Gupta V."/>
            <person name="Kumar D."/>
            <person name="Ravi V."/>
            <person name="Vij S."/>
            <person name="Kapur A."/>
            <person name="Khurana P."/>
            <person name="Khurana P."/>
            <person name="Khurana J.P."/>
            <person name="Tyagi A.K."/>
            <person name="Gaikwad K."/>
            <person name="Singh A."/>
            <person name="Dalal V."/>
            <person name="Srivastava S."/>
            <person name="Dixit A."/>
            <person name="Pal A.K."/>
            <person name="Ghazi I.A."/>
            <person name="Yadav M."/>
            <person name="Pandit A."/>
            <person name="Bhargava A."/>
            <person name="Sureshbabu K."/>
            <person name="Batra K."/>
            <person name="Sharma T.R."/>
            <person name="Mohapatra T."/>
            <person name="Singh N.K."/>
            <person name="Messing J."/>
            <person name="Nelson A.B."/>
            <person name="Fuks G."/>
            <person name="Kavchok S."/>
            <person name="Keizer G."/>
            <person name="Linton E."/>
            <person name="Llaca V."/>
            <person name="Song R."/>
            <person name="Tanyolac B."/>
            <person name="Young S."/>
            <person name="Ho-Il K."/>
            <person name="Hahn J.H."/>
            <person name="Sangsakoo G."/>
            <person name="Vanavichit A."/>
            <person name="de Mattos Luiz.A.T."/>
            <person name="Zimmer P.D."/>
            <person name="Malone G."/>
            <person name="Dellagostin O."/>
            <person name="de Oliveira A.C."/>
            <person name="Bevan M."/>
            <person name="Bancroft I."/>
            <person name="Minx P."/>
            <person name="Cordum H."/>
            <person name="Wilson R."/>
            <person name="Cheng Z."/>
            <person name="Jin W."/>
            <person name="Jiang J."/>
            <person name="Leong S.A."/>
            <person name="Iwama H."/>
            <person name="Gojobori T."/>
            <person name="Itoh T."/>
            <person name="Niimura Y."/>
            <person name="Fujii Y."/>
            <person name="Habara T."/>
            <person name="Sakai H."/>
            <person name="Sato Y."/>
            <person name="Wilson G."/>
            <person name="Kumar K."/>
            <person name="McCouch S."/>
            <person name="Juretic N."/>
            <person name="Hoen D."/>
            <person name="Wright S."/>
            <person name="Bruskiewich R."/>
            <person name="Bureau T."/>
            <person name="Miyao A."/>
            <person name="Hirochika H."/>
            <person name="Nishikawa T."/>
            <person name="Kadowaki K."/>
            <person name="Sugiura M."/>
            <person name="Burr B."/>
            <person name="Sasaki T."/>
        </authorList>
    </citation>
    <scope>NUCLEOTIDE SEQUENCE [LARGE SCALE GENOMIC DNA]</scope>
    <source>
        <strain evidence="2">cv. Nipponbare</strain>
    </source>
</reference>
<evidence type="ECO:0000313" key="2">
    <source>
        <dbReference type="Proteomes" id="UP000000763"/>
    </source>
</evidence>
<accession>Q7XHL7</accession>
<dbReference type="Proteomes" id="UP000000763">
    <property type="component" value="Chromosome 7"/>
</dbReference>
<sequence length="134" mass="14026">MDAVVSPSTSRRTWPSPLPPPSLCAPPCLDPLATTILLRATVLGALDPLAAASLGVPPPCLCVRAVRLDAAAVPGSPGHRRPSVHRRAWILSPPRPAAPRRRRSPCAWTPSPCLYVVCGYVSSAAIAVVDQVAD</sequence>